<reference evidence="1 2" key="1">
    <citation type="submission" date="2014-07" db="EMBL/GenBank/DDBJ databases">
        <title>Methanogenic archaea and the global carbon cycle.</title>
        <authorList>
            <person name="Henriksen J.R."/>
            <person name="Luke J."/>
            <person name="Reinhart S."/>
            <person name="Benedict M.N."/>
            <person name="Youngblut N.D."/>
            <person name="Metcalf M.E."/>
            <person name="Whitaker R.J."/>
            <person name="Metcalf W.W."/>
        </authorList>
    </citation>
    <scope>NUCLEOTIDE SEQUENCE [LARGE SCALE GENOMIC DNA]</scope>
    <source>
        <strain evidence="1 2">C2J</strain>
    </source>
</reference>
<dbReference type="AlphaFoldDB" id="A0A0E3PSN8"/>
<dbReference type="STRING" id="1434118.MSSAC_3658"/>
<dbReference type="HOGENOM" id="CLU_2730459_0_0_2"/>
<dbReference type="Proteomes" id="UP000033123">
    <property type="component" value="Chromosome"/>
</dbReference>
<name>A0A0E3PSN8_9EURY</name>
<organism evidence="1 2">
    <name type="scientific">Methanosarcina siciliae C2J</name>
    <dbReference type="NCBI Taxonomy" id="1434118"/>
    <lineage>
        <taxon>Archaea</taxon>
        <taxon>Methanobacteriati</taxon>
        <taxon>Methanobacteriota</taxon>
        <taxon>Stenosarchaea group</taxon>
        <taxon>Methanomicrobia</taxon>
        <taxon>Methanosarcinales</taxon>
        <taxon>Methanosarcinaceae</taxon>
        <taxon>Methanosarcina</taxon>
    </lineage>
</organism>
<evidence type="ECO:0000313" key="2">
    <source>
        <dbReference type="Proteomes" id="UP000033123"/>
    </source>
</evidence>
<accession>A0A0E3PSN8</accession>
<sequence>MHIFELQVPELQLFEKYHLNRDPLNTLTIVLTGSPYIPNTLKLPESLFCFIGAGKLYSWTVETGAGARACE</sequence>
<dbReference type="PATRIC" id="fig|1434118.4.peg.4719"/>
<dbReference type="EMBL" id="CP009508">
    <property type="protein sequence ID" value="AKB38248.1"/>
    <property type="molecule type" value="Genomic_DNA"/>
</dbReference>
<protein>
    <submittedName>
        <fullName evidence="1">Uncharacterized protein</fullName>
    </submittedName>
</protein>
<dbReference type="KEGG" id="msj:MSSAC_3658"/>
<proteinExistence type="predicted"/>
<evidence type="ECO:0000313" key="1">
    <source>
        <dbReference type="EMBL" id="AKB38248.1"/>
    </source>
</evidence>
<gene>
    <name evidence="1" type="ORF">MSSAC_3658</name>
</gene>